<dbReference type="HOGENOM" id="CLU_011027_0_1_1"/>
<keyword evidence="4" id="KW-1185">Reference proteome</keyword>
<dbReference type="EMBL" id="FP929083">
    <property type="protein sequence ID" value="CBX92267.1"/>
    <property type="molecule type" value="Genomic_DNA"/>
</dbReference>
<dbReference type="PANTHER" id="PTHR31104">
    <property type="entry name" value="PEPTIDE-N4-(N-ACETYL-BETA-GLUCOSAMINYL)ASPARAGINE AMIDASE A PROTEIN"/>
    <property type="match status" value="1"/>
</dbReference>
<evidence type="ECO:0000313" key="4">
    <source>
        <dbReference type="Proteomes" id="UP000002668"/>
    </source>
</evidence>
<evidence type="ECO:0000256" key="1">
    <source>
        <dbReference type="SAM" id="SignalP"/>
    </source>
</evidence>
<evidence type="ECO:0000259" key="2">
    <source>
        <dbReference type="Pfam" id="PF12222"/>
    </source>
</evidence>
<dbReference type="eggNOG" id="ENOG502QSXK">
    <property type="taxonomic scope" value="Eukaryota"/>
</dbReference>
<sequence>MKMGQFPEPEAAAKASLHFLTILLMLIPLAHTTVASHIAQRDFDSHMDPWSSLDANDSSPLECLQVAPPVLSPAGGCQQTLMIHTFAQSYGQPFYSPPACGFNRITINFTVTSTGRQFDRLALMYLGDTEVFRTSTAEPTKNGIIWTYVKDMSAYLSLFSSPQKVIFDLGNAVNQNYTGLWDTTLTATFFSAKDDIHPADLIVPVSARRSADSAASAFIIPETRARNTFSLPQNMKKAVFSVSACGQAEEEFWWANVLTSDLNAFGNETTLYGHSAFREIQVLIDGHLAGVVWPFPIIFTGGVVPGFWRPIVGIDAFDLKEDEIDITPFIPMLSDGEDHSFEILVLGVEDDGYSDPTVQAVVGSNWIVTGKIFLWLDSDSSTAFGNPPIISAPKPSIKLQSTRKYGANGTVSSLDYSIEVNRNIYIESTMDILAGPETVYWKQDLVFANTATLSNKGNDQIVEQSTKGTDTASSSYVRTFSYPLQINSSYNAPAHGNVTINGSFDRAKISHQLSDLAFPNDYKTFDYYYARPAVASVPRLSGSNVHNWQKGMARYTSDPSANVKTSDSFGSTEQRCTLTGVGGTSIAVVQGDTGDGRTTSLGQTDELWERHMKATNSTIDFDEQRFSGQAEAEK</sequence>
<feature type="domain" description="Peptide N-acetyl-beta-D-glucosaminyl asparaginase amidase A N-terminal" evidence="2">
    <location>
        <begin position="76"/>
        <end position="382"/>
    </location>
</feature>
<dbReference type="Proteomes" id="UP000002668">
    <property type="component" value="Genome"/>
</dbReference>
<dbReference type="OMA" id="HQFANSY"/>
<dbReference type="GeneID" id="13284543"/>
<accession>E5R4Z4</accession>
<feature type="signal peptide" evidence="1">
    <location>
        <begin position="1"/>
        <end position="32"/>
    </location>
</feature>
<dbReference type="InterPro" id="IPR056948">
    <property type="entry name" value="PNGaseA_N"/>
</dbReference>
<dbReference type="InterPro" id="IPR021102">
    <property type="entry name" value="PNGase_A"/>
</dbReference>
<organism evidence="4">
    <name type="scientific">Leptosphaeria maculans (strain JN3 / isolate v23.1.3 / race Av1-4-5-6-7-8)</name>
    <name type="common">Blackleg fungus</name>
    <name type="synonym">Phoma lingam</name>
    <dbReference type="NCBI Taxonomy" id="985895"/>
    <lineage>
        <taxon>Eukaryota</taxon>
        <taxon>Fungi</taxon>
        <taxon>Dikarya</taxon>
        <taxon>Ascomycota</taxon>
        <taxon>Pezizomycotina</taxon>
        <taxon>Dothideomycetes</taxon>
        <taxon>Pleosporomycetidae</taxon>
        <taxon>Pleosporales</taxon>
        <taxon>Pleosporineae</taxon>
        <taxon>Leptosphaeriaceae</taxon>
        <taxon>Plenodomus</taxon>
        <taxon>Plenodomus lingam/Leptosphaeria maculans species complex</taxon>
    </lineage>
</organism>
<dbReference type="VEuPathDB" id="FungiDB:LEMA_P049730.1"/>
<feature type="chain" id="PRO_5003197893" evidence="1">
    <location>
        <begin position="33"/>
        <end position="634"/>
    </location>
</feature>
<protein>
    <submittedName>
        <fullName evidence="3">Predicted protein</fullName>
    </submittedName>
</protein>
<name>E5R4Z4_LEPMJ</name>
<dbReference type="OrthoDB" id="1612078at2759"/>
<dbReference type="Pfam" id="PF12222">
    <property type="entry name" value="PNGaseA"/>
    <property type="match status" value="1"/>
</dbReference>
<dbReference type="Pfam" id="PF25156">
    <property type="entry name" value="PNGase_A_C"/>
    <property type="match status" value="1"/>
</dbReference>
<proteinExistence type="predicted"/>
<dbReference type="InParanoid" id="E5R4Z4"/>
<dbReference type="AlphaFoldDB" id="E5R4Z4"/>
<keyword evidence="1" id="KW-0732">Signal</keyword>
<evidence type="ECO:0000313" key="3">
    <source>
        <dbReference type="EMBL" id="CBX92267.1"/>
    </source>
</evidence>
<gene>
    <name evidence="3" type="ORF">LEMA_P049730.1</name>
</gene>
<reference evidence="4" key="1">
    <citation type="journal article" date="2011" name="Nat. Commun.">
        <title>Effector diversification within compartments of the Leptosphaeria maculans genome affected by Repeat-Induced Point mutations.</title>
        <authorList>
            <person name="Rouxel T."/>
            <person name="Grandaubert J."/>
            <person name="Hane J.K."/>
            <person name="Hoede C."/>
            <person name="van de Wouw A.P."/>
            <person name="Couloux A."/>
            <person name="Dominguez V."/>
            <person name="Anthouard V."/>
            <person name="Bally P."/>
            <person name="Bourras S."/>
            <person name="Cozijnsen A.J."/>
            <person name="Ciuffetti L.M."/>
            <person name="Degrave A."/>
            <person name="Dilmaghani A."/>
            <person name="Duret L."/>
            <person name="Fudal I."/>
            <person name="Goodwin S.B."/>
            <person name="Gout L."/>
            <person name="Glaser N."/>
            <person name="Linglin J."/>
            <person name="Kema G.H.J."/>
            <person name="Lapalu N."/>
            <person name="Lawrence C.B."/>
            <person name="May K."/>
            <person name="Meyer M."/>
            <person name="Ollivier B."/>
            <person name="Poulain J."/>
            <person name="Schoch C.L."/>
            <person name="Simon A."/>
            <person name="Spatafora J.W."/>
            <person name="Stachowiak A."/>
            <person name="Turgeon B.G."/>
            <person name="Tyler B.M."/>
            <person name="Vincent D."/>
            <person name="Weissenbach J."/>
            <person name="Amselem J."/>
            <person name="Quesneville H."/>
            <person name="Oliver R.P."/>
            <person name="Wincker P."/>
            <person name="Balesdent M.-H."/>
            <person name="Howlett B.J."/>
        </authorList>
    </citation>
    <scope>NUCLEOTIDE SEQUENCE [LARGE SCALE GENOMIC DNA]</scope>
    <source>
        <strain evidence="4">JN3 / isolate v23.1.3 / race Av1-4-5-6-7-8</strain>
    </source>
</reference>